<evidence type="ECO:0000313" key="1">
    <source>
        <dbReference type="EMBL" id="VDP87154.1"/>
    </source>
</evidence>
<sequence length="90" mass="9835">MDYALDRSVFPSEISDSAVAGGGLRADLGLEVDQIQPAQVGRFYLSLSLSLSFSLADMSTDRLDHAPHRTGPDRTVPRSWLGARHIELHS</sequence>
<dbReference type="EMBL" id="UZAN01049176">
    <property type="protein sequence ID" value="VDP87154.1"/>
    <property type="molecule type" value="Genomic_DNA"/>
</dbReference>
<evidence type="ECO:0000313" key="2">
    <source>
        <dbReference type="Proteomes" id="UP000272942"/>
    </source>
</evidence>
<reference evidence="3" key="1">
    <citation type="submission" date="2016-06" db="UniProtKB">
        <authorList>
            <consortium name="WormBaseParasite"/>
        </authorList>
    </citation>
    <scope>IDENTIFICATION</scope>
</reference>
<dbReference type="AlphaFoldDB" id="A0A183AU64"/>
<accession>A0A183AU64</accession>
<reference evidence="1 2" key="2">
    <citation type="submission" date="2018-11" db="EMBL/GenBank/DDBJ databases">
        <authorList>
            <consortium name="Pathogen Informatics"/>
        </authorList>
    </citation>
    <scope>NUCLEOTIDE SEQUENCE [LARGE SCALE GENOMIC DNA]</scope>
    <source>
        <strain evidence="1 2">Egypt</strain>
    </source>
</reference>
<proteinExistence type="predicted"/>
<gene>
    <name evidence="1" type="ORF">ECPE_LOCUS10499</name>
</gene>
<name>A0A183AU64_9TREM</name>
<organism evidence="3">
    <name type="scientific">Echinostoma caproni</name>
    <dbReference type="NCBI Taxonomy" id="27848"/>
    <lineage>
        <taxon>Eukaryota</taxon>
        <taxon>Metazoa</taxon>
        <taxon>Spiralia</taxon>
        <taxon>Lophotrochozoa</taxon>
        <taxon>Platyhelminthes</taxon>
        <taxon>Trematoda</taxon>
        <taxon>Digenea</taxon>
        <taxon>Plagiorchiida</taxon>
        <taxon>Echinostomata</taxon>
        <taxon>Echinostomatoidea</taxon>
        <taxon>Echinostomatidae</taxon>
        <taxon>Echinostoma</taxon>
    </lineage>
</organism>
<keyword evidence="2" id="KW-1185">Reference proteome</keyword>
<dbReference type="WBParaSite" id="ECPE_0001053101-mRNA-1">
    <property type="protein sequence ID" value="ECPE_0001053101-mRNA-1"/>
    <property type="gene ID" value="ECPE_0001053101"/>
</dbReference>
<evidence type="ECO:0000313" key="3">
    <source>
        <dbReference type="WBParaSite" id="ECPE_0001053101-mRNA-1"/>
    </source>
</evidence>
<dbReference type="Proteomes" id="UP000272942">
    <property type="component" value="Unassembled WGS sequence"/>
</dbReference>
<protein>
    <submittedName>
        <fullName evidence="3">TonB_dep_Rec domain-containing protein</fullName>
    </submittedName>
</protein>